<name>A0AAD8H5J6_9APIA</name>
<gene>
    <name evidence="2" type="ORF">POM88_044977</name>
</gene>
<proteinExistence type="predicted"/>
<dbReference type="InterPro" id="IPR023674">
    <property type="entry name" value="Ribosomal_uL1-like"/>
</dbReference>
<sequence length="194" mass="21364">MDTGTCCVVKIGRVLMKEEKIVENVVEGINGVVGFVLKMWEGVRSLHLRLLDSMALSLYHSVPDVVVKIDGVKEVGESVREVESELEVKKKDGKSGKKKKWGIREVKYMDGISVGGDELGSGVDVGENESEDKNDGELVGKKRKKGGLEKERVIDEEGLEELGKKTKKVSIRGRIDPNIKNESAESEKEDLPGE</sequence>
<evidence type="ECO:0000313" key="3">
    <source>
        <dbReference type="Proteomes" id="UP001237642"/>
    </source>
</evidence>
<comment type="caution">
    <text evidence="2">The sequence shown here is derived from an EMBL/GenBank/DDBJ whole genome shotgun (WGS) entry which is preliminary data.</text>
</comment>
<feature type="compositionally biased region" description="Basic and acidic residues" evidence="1">
    <location>
        <begin position="131"/>
        <end position="145"/>
    </location>
</feature>
<dbReference type="AlphaFoldDB" id="A0AAD8H5J6"/>
<feature type="region of interest" description="Disordered" evidence="1">
    <location>
        <begin position="172"/>
        <end position="194"/>
    </location>
</feature>
<dbReference type="EMBL" id="JAUIZM010000010">
    <property type="protein sequence ID" value="KAK1360503.1"/>
    <property type="molecule type" value="Genomic_DNA"/>
</dbReference>
<evidence type="ECO:0000313" key="2">
    <source>
        <dbReference type="EMBL" id="KAK1360503.1"/>
    </source>
</evidence>
<feature type="compositionally biased region" description="Basic and acidic residues" evidence="1">
    <location>
        <begin position="173"/>
        <end position="194"/>
    </location>
</feature>
<reference evidence="2" key="1">
    <citation type="submission" date="2023-02" db="EMBL/GenBank/DDBJ databases">
        <title>Genome of toxic invasive species Heracleum sosnowskyi carries increased number of genes despite the absence of recent whole-genome duplications.</title>
        <authorList>
            <person name="Schelkunov M."/>
            <person name="Shtratnikova V."/>
            <person name="Makarenko M."/>
            <person name="Klepikova A."/>
            <person name="Omelchenko D."/>
            <person name="Novikova G."/>
            <person name="Obukhova E."/>
            <person name="Bogdanov V."/>
            <person name="Penin A."/>
            <person name="Logacheva M."/>
        </authorList>
    </citation>
    <scope>NUCLEOTIDE SEQUENCE</scope>
    <source>
        <strain evidence="2">Hsosn_3</strain>
        <tissue evidence="2">Leaf</tissue>
    </source>
</reference>
<reference evidence="2" key="2">
    <citation type="submission" date="2023-05" db="EMBL/GenBank/DDBJ databases">
        <authorList>
            <person name="Schelkunov M.I."/>
        </authorList>
    </citation>
    <scope>NUCLEOTIDE SEQUENCE</scope>
    <source>
        <strain evidence="2">Hsosn_3</strain>
        <tissue evidence="2">Leaf</tissue>
    </source>
</reference>
<organism evidence="2 3">
    <name type="scientific">Heracleum sosnowskyi</name>
    <dbReference type="NCBI Taxonomy" id="360622"/>
    <lineage>
        <taxon>Eukaryota</taxon>
        <taxon>Viridiplantae</taxon>
        <taxon>Streptophyta</taxon>
        <taxon>Embryophyta</taxon>
        <taxon>Tracheophyta</taxon>
        <taxon>Spermatophyta</taxon>
        <taxon>Magnoliopsida</taxon>
        <taxon>eudicotyledons</taxon>
        <taxon>Gunneridae</taxon>
        <taxon>Pentapetalae</taxon>
        <taxon>asterids</taxon>
        <taxon>campanulids</taxon>
        <taxon>Apiales</taxon>
        <taxon>Apiaceae</taxon>
        <taxon>Apioideae</taxon>
        <taxon>apioid superclade</taxon>
        <taxon>Tordylieae</taxon>
        <taxon>Tordyliinae</taxon>
        <taxon>Heracleum</taxon>
    </lineage>
</organism>
<keyword evidence="3" id="KW-1185">Reference proteome</keyword>
<evidence type="ECO:0000256" key="1">
    <source>
        <dbReference type="SAM" id="MobiDB-lite"/>
    </source>
</evidence>
<dbReference type="SUPFAM" id="SSF56808">
    <property type="entry name" value="Ribosomal protein L1"/>
    <property type="match status" value="1"/>
</dbReference>
<protein>
    <submittedName>
        <fullName evidence="2">Uncharacterized protein</fullName>
    </submittedName>
</protein>
<feature type="region of interest" description="Disordered" evidence="1">
    <location>
        <begin position="119"/>
        <end position="145"/>
    </location>
</feature>
<accession>A0AAD8H5J6</accession>
<dbReference type="Proteomes" id="UP001237642">
    <property type="component" value="Unassembled WGS sequence"/>
</dbReference>